<comment type="similarity">
    <text evidence="8">Belongs to the peptidase M28 family. M28E subfamily.</text>
</comment>
<dbReference type="Gene3D" id="3.40.630.10">
    <property type="entry name" value="Zn peptidases"/>
    <property type="match status" value="1"/>
</dbReference>
<dbReference type="InterPro" id="IPR045175">
    <property type="entry name" value="M28_fam"/>
</dbReference>
<feature type="domain" description="Peptidase M28" evidence="10">
    <location>
        <begin position="348"/>
        <end position="537"/>
    </location>
</feature>
<dbReference type="Pfam" id="PF04389">
    <property type="entry name" value="Peptidase_M28"/>
    <property type="match status" value="1"/>
</dbReference>
<dbReference type="Proteomes" id="UP000249464">
    <property type="component" value="Unassembled WGS sequence"/>
</dbReference>
<dbReference type="GO" id="GO:0004177">
    <property type="term" value="F:aminopeptidase activity"/>
    <property type="evidence" value="ECO:0007669"/>
    <property type="project" value="UniProtKB-KW"/>
</dbReference>
<dbReference type="InterPro" id="IPR007484">
    <property type="entry name" value="Peptidase_M28"/>
</dbReference>
<evidence type="ECO:0000256" key="5">
    <source>
        <dbReference type="ARBA" id="ARBA00022729"/>
    </source>
</evidence>
<dbReference type="GO" id="GO:0046872">
    <property type="term" value="F:metal ion binding"/>
    <property type="evidence" value="ECO:0007669"/>
    <property type="project" value="UniProtKB-KW"/>
</dbReference>
<keyword evidence="2" id="KW-0031">Aminopeptidase</keyword>
<keyword evidence="12" id="KW-1185">Reference proteome</keyword>
<gene>
    <name evidence="11" type="primary">BQ5605_C023g09608</name>
    <name evidence="11" type="ORF">BQ5605_C023G09608</name>
</gene>
<dbReference type="EC" id="3.4.-.-" evidence="9"/>
<feature type="signal peptide" evidence="9">
    <location>
        <begin position="1"/>
        <end position="19"/>
    </location>
</feature>
<keyword evidence="6 9" id="KW-0378">Hydrolase</keyword>
<proteinExistence type="inferred from homology"/>
<keyword evidence="3 9" id="KW-0645">Protease</keyword>
<dbReference type="AlphaFoldDB" id="A0A2X0PLI1"/>
<dbReference type="STRING" id="796604.A0A2X0PLI1"/>
<evidence type="ECO:0000256" key="1">
    <source>
        <dbReference type="ARBA" id="ARBA00001947"/>
    </source>
</evidence>
<dbReference type="GO" id="GO:0008235">
    <property type="term" value="F:metalloexopeptidase activity"/>
    <property type="evidence" value="ECO:0007669"/>
    <property type="project" value="InterPro"/>
</dbReference>
<evidence type="ECO:0000256" key="6">
    <source>
        <dbReference type="ARBA" id="ARBA00022801"/>
    </source>
</evidence>
<evidence type="ECO:0000256" key="2">
    <source>
        <dbReference type="ARBA" id="ARBA00022438"/>
    </source>
</evidence>
<evidence type="ECO:0000256" key="8">
    <source>
        <dbReference type="ARBA" id="ARBA00043962"/>
    </source>
</evidence>
<dbReference type="GO" id="GO:0006508">
    <property type="term" value="P:proteolysis"/>
    <property type="evidence" value="ECO:0007669"/>
    <property type="project" value="UniProtKB-KW"/>
</dbReference>
<dbReference type="EMBL" id="FQNC01000085">
    <property type="protein sequence ID" value="SGZ23609.1"/>
    <property type="molecule type" value="Genomic_DNA"/>
</dbReference>
<comment type="cofactor">
    <cofactor evidence="1">
        <name>Zn(2+)</name>
        <dbReference type="ChEBI" id="CHEBI:29105"/>
    </cofactor>
</comment>
<evidence type="ECO:0000256" key="4">
    <source>
        <dbReference type="ARBA" id="ARBA00022723"/>
    </source>
</evidence>
<evidence type="ECO:0000313" key="11">
    <source>
        <dbReference type="EMBL" id="SGZ23609.1"/>
    </source>
</evidence>
<evidence type="ECO:0000256" key="3">
    <source>
        <dbReference type="ARBA" id="ARBA00022670"/>
    </source>
</evidence>
<sequence>MKLVLATAVLGLTSSRVLAAPRSPGGGALYLHNLNPSLPRGAPLVTTTSVAPPPECASFHARLGTRPESTDVYYLTSECLQSHRSSSSLSSASASSPFIAFDWSHGSLLWVTSSSLEADLLQQRQAQIQEVIFARQLATYQQARAQIPLSDESGGVRLVAPLPPAQGRLVQLETDTLLREWTEDPIHALQELVFISSEPLPPPSRAMLASEVGLEGPVQGGELVSKKDRQRVVNILQGLKFNPLASEKKTSELSGNTPEETFLSKLVKTLSKKAIIADVRYLSAEDQSSAKTSSERWISRHSMSEGAERASDWLLQRFRTYGFICMQHHYKNEFAPMIECSLPGIGNVPGAFANETVVIGGHFDSRGSFGYPTAPGADDDGSGTALLLALARHISEHNLVFSRKIVIAAFSGEEQGLLGSNWYARELKKRQEDVVLMVQVDMIAYTVPGEPIQMARPDKIGLPEAAYLIGNVSEIYVPELQVGYTTACCSDHQSFEAVGYASTWVFERNGAIRDPCYHNSCDLSSRPGYNFDQVHATARAVLATLLEVGGFSFV</sequence>
<accession>A0A2X0PLI1</accession>
<organism evidence="11 12">
    <name type="scientific">Microbotryum silenes-dioicae</name>
    <dbReference type="NCBI Taxonomy" id="796604"/>
    <lineage>
        <taxon>Eukaryota</taxon>
        <taxon>Fungi</taxon>
        <taxon>Dikarya</taxon>
        <taxon>Basidiomycota</taxon>
        <taxon>Pucciniomycotina</taxon>
        <taxon>Microbotryomycetes</taxon>
        <taxon>Microbotryales</taxon>
        <taxon>Microbotryaceae</taxon>
        <taxon>Microbotryum</taxon>
    </lineage>
</organism>
<protein>
    <recommendedName>
        <fullName evidence="9">Peptide hydrolase</fullName>
        <ecNumber evidence="9">3.4.-.-</ecNumber>
    </recommendedName>
</protein>
<evidence type="ECO:0000313" key="12">
    <source>
        <dbReference type="Proteomes" id="UP000249464"/>
    </source>
</evidence>
<keyword evidence="4 9" id="KW-0479">Metal-binding</keyword>
<dbReference type="PANTHER" id="PTHR12147:SF56">
    <property type="entry name" value="AMINOPEPTIDASE YDR415C-RELATED"/>
    <property type="match status" value="1"/>
</dbReference>
<evidence type="ECO:0000259" key="10">
    <source>
        <dbReference type="Pfam" id="PF04389"/>
    </source>
</evidence>
<dbReference type="SUPFAM" id="SSF53187">
    <property type="entry name" value="Zn-dependent exopeptidases"/>
    <property type="match status" value="1"/>
</dbReference>
<dbReference type="PANTHER" id="PTHR12147">
    <property type="entry name" value="METALLOPEPTIDASE M28 FAMILY MEMBER"/>
    <property type="match status" value="1"/>
</dbReference>
<feature type="chain" id="PRO_5015801580" description="Peptide hydrolase" evidence="9">
    <location>
        <begin position="20"/>
        <end position="554"/>
    </location>
</feature>
<name>A0A2X0PLI1_9BASI</name>
<keyword evidence="5 9" id="KW-0732">Signal</keyword>
<evidence type="ECO:0000256" key="9">
    <source>
        <dbReference type="RuleBase" id="RU361240"/>
    </source>
</evidence>
<reference evidence="11 12" key="1">
    <citation type="submission" date="2016-11" db="EMBL/GenBank/DDBJ databases">
        <authorList>
            <person name="Jaros S."/>
            <person name="Januszkiewicz K."/>
            <person name="Wedrychowicz H."/>
        </authorList>
    </citation>
    <scope>NUCLEOTIDE SEQUENCE [LARGE SCALE GENOMIC DNA]</scope>
</reference>
<keyword evidence="7 9" id="KW-0862">Zinc</keyword>
<evidence type="ECO:0000256" key="7">
    <source>
        <dbReference type="ARBA" id="ARBA00022833"/>
    </source>
</evidence>